<dbReference type="Pfam" id="PF00768">
    <property type="entry name" value="Peptidase_S11"/>
    <property type="match status" value="1"/>
</dbReference>
<keyword evidence="5" id="KW-0573">Peptidoglycan synthesis</keyword>
<evidence type="ECO:0000256" key="3">
    <source>
        <dbReference type="ARBA" id="ARBA00022801"/>
    </source>
</evidence>
<keyword evidence="6" id="KW-0961">Cell wall biogenesis/degradation</keyword>
<evidence type="ECO:0000256" key="4">
    <source>
        <dbReference type="ARBA" id="ARBA00022960"/>
    </source>
</evidence>
<evidence type="ECO:0000259" key="10">
    <source>
        <dbReference type="Pfam" id="PF00768"/>
    </source>
</evidence>
<feature type="domain" description="Peptidase S11 D-alanyl-D-alanine carboxypeptidase A N-terminal" evidence="10">
    <location>
        <begin position="27"/>
        <end position="247"/>
    </location>
</feature>
<proteinExistence type="inferred from homology"/>
<feature type="compositionally biased region" description="Pro residues" evidence="8">
    <location>
        <begin position="340"/>
        <end position="349"/>
    </location>
</feature>
<evidence type="ECO:0000256" key="1">
    <source>
        <dbReference type="ARBA" id="ARBA00007164"/>
    </source>
</evidence>
<dbReference type="GO" id="GO:0009002">
    <property type="term" value="F:serine-type D-Ala-D-Ala carboxypeptidase activity"/>
    <property type="evidence" value="ECO:0007669"/>
    <property type="project" value="UniProtKB-EC"/>
</dbReference>
<accession>A0ABU0IE67</accession>
<evidence type="ECO:0000313" key="11">
    <source>
        <dbReference type="EMBL" id="MDQ0456542.1"/>
    </source>
</evidence>
<evidence type="ECO:0000256" key="2">
    <source>
        <dbReference type="ARBA" id="ARBA00022729"/>
    </source>
</evidence>
<evidence type="ECO:0000313" key="12">
    <source>
        <dbReference type="Proteomes" id="UP001235269"/>
    </source>
</evidence>
<dbReference type="InterPro" id="IPR018044">
    <property type="entry name" value="Peptidase_S11"/>
</dbReference>
<dbReference type="Gene3D" id="3.40.710.10">
    <property type="entry name" value="DD-peptidase/beta-lactamase superfamily"/>
    <property type="match status" value="1"/>
</dbReference>
<dbReference type="PANTHER" id="PTHR21581:SF6">
    <property type="entry name" value="TRAFFICKING PROTEIN PARTICLE COMPLEX SUBUNIT 12"/>
    <property type="match status" value="1"/>
</dbReference>
<protein>
    <submittedName>
        <fullName evidence="11">D-alanyl-D-alanine carboxypeptidase</fullName>
        <ecNumber evidence="11">3.4.16.4</ecNumber>
    </submittedName>
</protein>
<gene>
    <name evidence="11" type="ORF">QO005_002884</name>
</gene>
<dbReference type="PRINTS" id="PR00725">
    <property type="entry name" value="DADACBPTASE1"/>
</dbReference>
<evidence type="ECO:0000256" key="8">
    <source>
        <dbReference type="SAM" id="MobiDB-lite"/>
    </source>
</evidence>
<dbReference type="InterPro" id="IPR012338">
    <property type="entry name" value="Beta-lactam/transpept-like"/>
</dbReference>
<feature type="chain" id="PRO_5046352713" evidence="9">
    <location>
        <begin position="29"/>
        <end position="366"/>
    </location>
</feature>
<feature type="region of interest" description="Disordered" evidence="8">
    <location>
        <begin position="335"/>
        <end position="366"/>
    </location>
</feature>
<dbReference type="EC" id="3.4.16.4" evidence="11"/>
<keyword evidence="4" id="KW-0133">Cell shape</keyword>
<evidence type="ECO:0000256" key="9">
    <source>
        <dbReference type="SAM" id="SignalP"/>
    </source>
</evidence>
<dbReference type="Proteomes" id="UP001235269">
    <property type="component" value="Unassembled WGS sequence"/>
</dbReference>
<dbReference type="PANTHER" id="PTHR21581">
    <property type="entry name" value="D-ALANYL-D-ALANINE CARBOXYPEPTIDASE"/>
    <property type="match status" value="1"/>
</dbReference>
<sequence>MVVLSSRLRRAITLLSLLSLALPSVAAANPVLVVDVNTMTVLEHKESFKKWYPASLTKLMTAYVTFRALKAGQVKLDTVVTLSQLAASQPPSKMFFKPGSKIVLDDALKMMLVKSANDIAMAVAETVGGSQAAFVERMNAEAARLGLASTHFVNPNGLPAQGQYSTARDLAVLAVTLRREFPEYSNYFKIEAIDTGKKIYPNVNMLIGRFDGADGMKTGYICASGFNQITSATRNGRTLLSVVLGADSLAERADISANLLEKYFASGQQLRGEPLSALRPDTADGLDQVNDVSAQMCSTEARKARSETRDEAGRMRLTSPYIHEMAAPPNAVFAGIIPGTEPPDPPKPPDQSALSNIPVPVPRPQL</sequence>
<keyword evidence="11" id="KW-0121">Carboxypeptidase</keyword>
<feature type="signal peptide" evidence="9">
    <location>
        <begin position="1"/>
        <end position="28"/>
    </location>
</feature>
<dbReference type="InterPro" id="IPR001967">
    <property type="entry name" value="Peptidase_S11_N"/>
</dbReference>
<dbReference type="SUPFAM" id="SSF56601">
    <property type="entry name" value="beta-lactamase/transpeptidase-like"/>
    <property type="match status" value="1"/>
</dbReference>
<keyword evidence="3 11" id="KW-0378">Hydrolase</keyword>
<evidence type="ECO:0000256" key="6">
    <source>
        <dbReference type="ARBA" id="ARBA00023316"/>
    </source>
</evidence>
<reference evidence="11 12" key="1">
    <citation type="submission" date="2023-07" db="EMBL/GenBank/DDBJ databases">
        <title>Genomic Encyclopedia of Type Strains, Phase IV (KMG-IV): sequencing the most valuable type-strain genomes for metagenomic binning, comparative biology and taxonomic classification.</title>
        <authorList>
            <person name="Goeker M."/>
        </authorList>
    </citation>
    <scope>NUCLEOTIDE SEQUENCE [LARGE SCALE GENOMIC DNA]</scope>
    <source>
        <strain evidence="11 12">DSM 100301</strain>
    </source>
</reference>
<name>A0ABU0IE67_9HYPH</name>
<keyword evidence="11" id="KW-0645">Protease</keyword>
<dbReference type="EMBL" id="JAUSWH010000009">
    <property type="protein sequence ID" value="MDQ0456542.1"/>
    <property type="molecule type" value="Genomic_DNA"/>
</dbReference>
<comment type="similarity">
    <text evidence="1 7">Belongs to the peptidase S11 family.</text>
</comment>
<keyword evidence="2 9" id="KW-0732">Signal</keyword>
<evidence type="ECO:0000256" key="5">
    <source>
        <dbReference type="ARBA" id="ARBA00022984"/>
    </source>
</evidence>
<evidence type="ECO:0000256" key="7">
    <source>
        <dbReference type="RuleBase" id="RU004016"/>
    </source>
</evidence>
<organism evidence="11 12">
    <name type="scientific">Rhizobium paknamense</name>
    <dbReference type="NCBI Taxonomy" id="1206817"/>
    <lineage>
        <taxon>Bacteria</taxon>
        <taxon>Pseudomonadati</taxon>
        <taxon>Pseudomonadota</taxon>
        <taxon>Alphaproteobacteria</taxon>
        <taxon>Hyphomicrobiales</taxon>
        <taxon>Rhizobiaceae</taxon>
        <taxon>Rhizobium/Agrobacterium group</taxon>
        <taxon>Rhizobium</taxon>
    </lineage>
</organism>
<keyword evidence="12" id="KW-1185">Reference proteome</keyword>
<comment type="caution">
    <text evidence="11">The sequence shown here is derived from an EMBL/GenBank/DDBJ whole genome shotgun (WGS) entry which is preliminary data.</text>
</comment>